<dbReference type="GO" id="GO:0015658">
    <property type="term" value="F:branched-chain amino acid transmembrane transporter activity"/>
    <property type="evidence" value="ECO:0007669"/>
    <property type="project" value="InterPro"/>
</dbReference>
<keyword evidence="8 10" id="KW-0472">Membrane</keyword>
<dbReference type="Pfam" id="PF00005">
    <property type="entry name" value="ABC_tran"/>
    <property type="match status" value="1"/>
</dbReference>
<dbReference type="GO" id="GO:0016887">
    <property type="term" value="F:ATP hydrolysis activity"/>
    <property type="evidence" value="ECO:0007669"/>
    <property type="project" value="InterPro"/>
</dbReference>
<evidence type="ECO:0000313" key="12">
    <source>
        <dbReference type="EMBL" id="VIO72946.1"/>
    </source>
</evidence>
<evidence type="ECO:0000256" key="6">
    <source>
        <dbReference type="ARBA" id="ARBA00022840"/>
    </source>
</evidence>
<dbReference type="CDD" id="cd03219">
    <property type="entry name" value="ABC_Mj1267_LivG_branched"/>
    <property type="match status" value="1"/>
</dbReference>
<feature type="transmembrane region" description="Helical" evidence="10">
    <location>
        <begin position="77"/>
        <end position="100"/>
    </location>
</feature>
<comment type="function">
    <text evidence="9">Involved in beta-(1--&gt;2)glucan export. Transmembrane domains (TMD) form a pore in the inner membrane and the ATP-binding domain (NBD) is responsible for energy generation.</text>
</comment>
<accession>A0A508TEX2</accession>
<dbReference type="OrthoDB" id="9805029at2"/>
<dbReference type="InterPro" id="IPR032823">
    <property type="entry name" value="BCA_ABC_TP_C"/>
</dbReference>
<dbReference type="PANTHER" id="PTHR45772:SF2">
    <property type="entry name" value="ABC TRANSPORTER ATP-BINDING PROTEIN"/>
    <property type="match status" value="1"/>
</dbReference>
<dbReference type="InterPro" id="IPR027417">
    <property type="entry name" value="P-loop_NTPase"/>
</dbReference>
<feature type="transmembrane region" description="Helical" evidence="10">
    <location>
        <begin position="284"/>
        <end position="306"/>
    </location>
</feature>
<evidence type="ECO:0000256" key="5">
    <source>
        <dbReference type="ARBA" id="ARBA00022741"/>
    </source>
</evidence>
<feature type="transmembrane region" description="Helical" evidence="10">
    <location>
        <begin position="107"/>
        <end position="124"/>
    </location>
</feature>
<comment type="subcellular location">
    <subcellularLocation>
        <location evidence="1">Cell membrane</location>
        <topology evidence="1">Multi-pass membrane protein</topology>
    </subcellularLocation>
</comment>
<dbReference type="PANTHER" id="PTHR45772">
    <property type="entry name" value="CONSERVED COMPONENT OF ABC TRANSPORTER FOR NATURAL AMINO ACIDS-RELATED"/>
    <property type="match status" value="1"/>
</dbReference>
<comment type="caution">
    <text evidence="12">The sequence shown here is derived from an EMBL/GenBank/DDBJ whole genome shotgun (WGS) entry which is preliminary data.</text>
</comment>
<feature type="transmembrane region" description="Helical" evidence="10">
    <location>
        <begin position="202"/>
        <end position="220"/>
    </location>
</feature>
<name>A0A508TEX2_9BRAD</name>
<evidence type="ECO:0000256" key="8">
    <source>
        <dbReference type="ARBA" id="ARBA00023136"/>
    </source>
</evidence>
<dbReference type="Pfam" id="PF02653">
    <property type="entry name" value="BPD_transp_2"/>
    <property type="match status" value="1"/>
</dbReference>
<dbReference type="Pfam" id="PF12399">
    <property type="entry name" value="BCA_ABC_TP_C"/>
    <property type="match status" value="1"/>
</dbReference>
<dbReference type="RefSeq" id="WP_139861727.1">
    <property type="nucleotide sequence ID" value="NZ_CAADFC020000016.1"/>
</dbReference>
<dbReference type="Proteomes" id="UP000328092">
    <property type="component" value="Unassembled WGS sequence"/>
</dbReference>
<keyword evidence="12" id="KW-0378">Hydrolase</keyword>
<dbReference type="EMBL" id="CAADFC020000016">
    <property type="protein sequence ID" value="VIO72946.1"/>
    <property type="molecule type" value="Genomic_DNA"/>
</dbReference>
<evidence type="ECO:0000256" key="1">
    <source>
        <dbReference type="ARBA" id="ARBA00004651"/>
    </source>
</evidence>
<dbReference type="SMART" id="SM00382">
    <property type="entry name" value="AAA"/>
    <property type="match status" value="1"/>
</dbReference>
<dbReference type="PROSITE" id="PS50893">
    <property type="entry name" value="ABC_TRANSPORTER_2"/>
    <property type="match status" value="1"/>
</dbReference>
<dbReference type="AlphaFoldDB" id="A0A508TEX2"/>
<evidence type="ECO:0000256" key="10">
    <source>
        <dbReference type="SAM" id="Phobius"/>
    </source>
</evidence>
<sequence length="587" mass="61958">MRRLTTIALLVPLGIAASSVVLSSYWLTLVISVGINVLVCVGLCVMAGQAGIASFGQAAFVGVGAYATALLTTQGHLPPWVSLFASLGLTVAFAFVIGWITVRLSGHYLVLGTLGWSVGFYYVLANVPGLGGYDGISGLPQLFLMTGNDERIPFNVLVWALEAAVLLITINILDSGPGRAIRVVRSKAMAESFGIDTSRYKLAVFVLAATTAGLSGWLQAHFLRFVNPNPFNLNASVEYLFMSLIGGLSHFAGAVIGPFLVVVTKSLLQTNLASLVQTTGNYEIVAFGVVVLLLLHFAPNGVVSLLPGSLQLHSRLTGSAREALNSVEKPARGGVVLSAKGVSKYYGGLRALNEVSLDVGAAEVVALVGPNGAGKSTLFDLLSGLAEPSAGAVSLLGERVDGQSPRSIVKRGLARTFQHAQLNDDMTVLENVALGGHLRGNTSLISAALRLDRRKEAALLAEAALQIDRLRLTEVRDEKAGSLALGQQRIIEVARALMVDPVIVLLDEPAAGLRFAEKQALATVIDELRKRGVAVLVVEHDLDFVDQIADRVVVFDFGTKIAEGSVATVLNDPRVVEAYLGRPRSAA</sequence>
<evidence type="ECO:0000256" key="3">
    <source>
        <dbReference type="ARBA" id="ARBA00022475"/>
    </source>
</evidence>
<dbReference type="GO" id="GO:0005524">
    <property type="term" value="F:ATP binding"/>
    <property type="evidence" value="ECO:0007669"/>
    <property type="project" value="UniProtKB-KW"/>
</dbReference>
<evidence type="ECO:0000256" key="2">
    <source>
        <dbReference type="ARBA" id="ARBA00022448"/>
    </source>
</evidence>
<evidence type="ECO:0000256" key="9">
    <source>
        <dbReference type="ARBA" id="ARBA00024722"/>
    </source>
</evidence>
<dbReference type="CDD" id="cd06581">
    <property type="entry name" value="TM_PBP1_LivM_like"/>
    <property type="match status" value="1"/>
</dbReference>
<gene>
    <name evidence="12" type="primary">lptB_11</name>
    <name evidence="12" type="ORF">CI1B_45950</name>
</gene>
<proteinExistence type="predicted"/>
<protein>
    <submittedName>
        <fullName evidence="12">Lipopolysaccharide export system ATP-binding protein LptB</fullName>
        <ecNumber evidence="12">3.6.3.-</ecNumber>
    </submittedName>
</protein>
<evidence type="ECO:0000256" key="7">
    <source>
        <dbReference type="ARBA" id="ARBA00022989"/>
    </source>
</evidence>
<dbReference type="InterPro" id="IPR051120">
    <property type="entry name" value="ABC_AA/LPS_Transport"/>
</dbReference>
<keyword evidence="5" id="KW-0547">Nucleotide-binding</keyword>
<dbReference type="Gene3D" id="3.40.50.300">
    <property type="entry name" value="P-loop containing nucleotide triphosphate hydrolases"/>
    <property type="match status" value="1"/>
</dbReference>
<evidence type="ECO:0000313" key="13">
    <source>
        <dbReference type="Proteomes" id="UP000328092"/>
    </source>
</evidence>
<feature type="transmembrane region" description="Helical" evidence="10">
    <location>
        <begin position="26"/>
        <end position="45"/>
    </location>
</feature>
<feature type="domain" description="ABC transporter" evidence="11">
    <location>
        <begin position="337"/>
        <end position="582"/>
    </location>
</feature>
<dbReference type="InterPro" id="IPR043428">
    <property type="entry name" value="LivM-like"/>
</dbReference>
<dbReference type="EC" id="3.6.3.-" evidence="12"/>
<organism evidence="12 13">
    <name type="scientific">Bradyrhizobium ivorense</name>
    <dbReference type="NCBI Taxonomy" id="2511166"/>
    <lineage>
        <taxon>Bacteria</taxon>
        <taxon>Pseudomonadati</taxon>
        <taxon>Pseudomonadota</taxon>
        <taxon>Alphaproteobacteria</taxon>
        <taxon>Hyphomicrobiales</taxon>
        <taxon>Nitrobacteraceae</taxon>
        <taxon>Bradyrhizobium</taxon>
    </lineage>
</organism>
<feature type="transmembrane region" description="Helical" evidence="10">
    <location>
        <begin position="152"/>
        <end position="173"/>
    </location>
</feature>
<reference evidence="12" key="1">
    <citation type="submission" date="2019-02" db="EMBL/GenBank/DDBJ databases">
        <authorList>
            <person name="Pothier F.J."/>
        </authorList>
    </citation>
    <scope>NUCLEOTIDE SEQUENCE</scope>
    <source>
        <strain evidence="12">CI-1B</strain>
    </source>
</reference>
<keyword evidence="13" id="KW-1185">Reference proteome</keyword>
<dbReference type="InterPro" id="IPR003439">
    <property type="entry name" value="ABC_transporter-like_ATP-bd"/>
</dbReference>
<evidence type="ECO:0000256" key="4">
    <source>
        <dbReference type="ARBA" id="ARBA00022692"/>
    </source>
</evidence>
<evidence type="ECO:0000259" key="11">
    <source>
        <dbReference type="PROSITE" id="PS50893"/>
    </source>
</evidence>
<feature type="transmembrane region" description="Helical" evidence="10">
    <location>
        <begin position="240"/>
        <end position="263"/>
    </location>
</feature>
<dbReference type="InterPro" id="IPR001851">
    <property type="entry name" value="ABC_transp_permease"/>
</dbReference>
<keyword evidence="7 10" id="KW-1133">Transmembrane helix</keyword>
<keyword evidence="3" id="KW-1003">Cell membrane</keyword>
<keyword evidence="6 12" id="KW-0067">ATP-binding</keyword>
<dbReference type="GO" id="GO:0005886">
    <property type="term" value="C:plasma membrane"/>
    <property type="evidence" value="ECO:0007669"/>
    <property type="project" value="UniProtKB-SubCell"/>
</dbReference>
<keyword evidence="2" id="KW-0813">Transport</keyword>
<keyword evidence="4 10" id="KW-0812">Transmembrane</keyword>
<dbReference type="FunFam" id="3.40.50.300:FF:000421">
    <property type="entry name" value="Branched-chain amino acid ABC transporter ATP-binding protein"/>
    <property type="match status" value="1"/>
</dbReference>
<dbReference type="InterPro" id="IPR003593">
    <property type="entry name" value="AAA+_ATPase"/>
</dbReference>
<dbReference type="SUPFAM" id="SSF52540">
    <property type="entry name" value="P-loop containing nucleoside triphosphate hydrolases"/>
    <property type="match status" value="1"/>
</dbReference>